<proteinExistence type="predicted"/>
<name>A0ABR7YGU4_9SPHI</name>
<dbReference type="Proteomes" id="UP000651271">
    <property type="component" value="Unassembled WGS sequence"/>
</dbReference>
<dbReference type="EMBL" id="JACOIJ010000030">
    <property type="protein sequence ID" value="MBD1430539.1"/>
    <property type="molecule type" value="Genomic_DNA"/>
</dbReference>
<gene>
    <name evidence="1" type="ORF">H8B04_13370</name>
</gene>
<sequence length="199" mass="22788">MSKIPEQVVGKSLDYSRELILSDETKAYNRYREIVQKLLDVNNWKQTAIGVSAEFIIVNEKNEIQMRRVRKNDFIRIDIPGPGVPSAEGYDWVKVTSLDQYDHQNKRKTFISLQPCPDPMTLDKDTASHFFKKYTSSNIVIKQEGEMVTLQYAGRNEVINTETENMLDNVRNFLVGLGAKLGASYPQWKALIDGLAKQQ</sequence>
<evidence type="ECO:0008006" key="3">
    <source>
        <dbReference type="Google" id="ProtNLM"/>
    </source>
</evidence>
<protein>
    <recommendedName>
        <fullName evidence="3">DUF4468 domain-containing protein</fullName>
    </recommendedName>
</protein>
<evidence type="ECO:0000313" key="2">
    <source>
        <dbReference type="Proteomes" id="UP000651271"/>
    </source>
</evidence>
<reference evidence="1 2" key="1">
    <citation type="submission" date="2020-08" db="EMBL/GenBank/DDBJ databases">
        <title>Sphingobacterium sp. DN04309 isolated from aquaculture water.</title>
        <authorList>
            <person name="Zhang M."/>
        </authorList>
    </citation>
    <scope>NUCLEOTIDE SEQUENCE [LARGE SCALE GENOMIC DNA]</scope>
    <source>
        <strain evidence="1 2">DN04309</strain>
    </source>
</reference>
<evidence type="ECO:0000313" key="1">
    <source>
        <dbReference type="EMBL" id="MBD1430539.1"/>
    </source>
</evidence>
<comment type="caution">
    <text evidence="1">The sequence shown here is derived from an EMBL/GenBank/DDBJ whole genome shotgun (WGS) entry which is preliminary data.</text>
</comment>
<dbReference type="RefSeq" id="WP_190302666.1">
    <property type="nucleotide sequence ID" value="NZ_JACOIJ010000030.1"/>
</dbReference>
<keyword evidence="2" id="KW-1185">Reference proteome</keyword>
<accession>A0ABR7YGU4</accession>
<organism evidence="1 2">
    <name type="scientific">Sphingobacterium litopenaei</name>
    <dbReference type="NCBI Taxonomy" id="2763500"/>
    <lineage>
        <taxon>Bacteria</taxon>
        <taxon>Pseudomonadati</taxon>
        <taxon>Bacteroidota</taxon>
        <taxon>Sphingobacteriia</taxon>
        <taxon>Sphingobacteriales</taxon>
        <taxon>Sphingobacteriaceae</taxon>
        <taxon>Sphingobacterium</taxon>
    </lineage>
</organism>